<gene>
    <name evidence="1" type="ORF">ACFO0D_08115</name>
</gene>
<dbReference type="RefSeq" id="WP_380061313.1">
    <property type="nucleotide sequence ID" value="NZ_JBHSEI010000005.1"/>
</dbReference>
<accession>A0ABV9I8F3</accession>
<sequence length="138" mass="14716">MTDRSVLTSAQATRFVQALLDLMVEHGLGSLEAGQAGGFLGLARPGQFVTSDLTFHFMSPAEHRSAAQAYGLPAQRVRLATGPRTDQDIEPFVRAAGALFDAHRVQSLVFGPAGHLGFRADGPTREFVLEGITVNAQP</sequence>
<proteinExistence type="predicted"/>
<evidence type="ECO:0000313" key="2">
    <source>
        <dbReference type="Proteomes" id="UP001595952"/>
    </source>
</evidence>
<organism evidence="1 2">
    <name type="scientific">Deinococcus hohokamensis</name>
    <dbReference type="NCBI Taxonomy" id="309883"/>
    <lineage>
        <taxon>Bacteria</taxon>
        <taxon>Thermotogati</taxon>
        <taxon>Deinococcota</taxon>
        <taxon>Deinococci</taxon>
        <taxon>Deinococcales</taxon>
        <taxon>Deinococcaceae</taxon>
        <taxon>Deinococcus</taxon>
    </lineage>
</organism>
<keyword evidence="2" id="KW-1185">Reference proteome</keyword>
<evidence type="ECO:0000313" key="1">
    <source>
        <dbReference type="EMBL" id="MFC4638307.1"/>
    </source>
</evidence>
<name>A0ABV9I8F3_9DEIO</name>
<protein>
    <submittedName>
        <fullName evidence="1">Uncharacterized protein</fullName>
    </submittedName>
</protein>
<dbReference type="EMBL" id="JBHSEI010000005">
    <property type="protein sequence ID" value="MFC4638307.1"/>
    <property type="molecule type" value="Genomic_DNA"/>
</dbReference>
<reference evidence="2" key="1">
    <citation type="journal article" date="2019" name="Int. J. Syst. Evol. Microbiol.">
        <title>The Global Catalogue of Microorganisms (GCM) 10K type strain sequencing project: providing services to taxonomists for standard genome sequencing and annotation.</title>
        <authorList>
            <consortium name="The Broad Institute Genomics Platform"/>
            <consortium name="The Broad Institute Genome Sequencing Center for Infectious Disease"/>
            <person name="Wu L."/>
            <person name="Ma J."/>
        </authorList>
    </citation>
    <scope>NUCLEOTIDE SEQUENCE [LARGE SCALE GENOMIC DNA]</scope>
    <source>
        <strain evidence="2">CCUG 55995</strain>
    </source>
</reference>
<comment type="caution">
    <text evidence="1">The sequence shown here is derived from an EMBL/GenBank/DDBJ whole genome shotgun (WGS) entry which is preliminary data.</text>
</comment>
<dbReference type="Proteomes" id="UP001595952">
    <property type="component" value="Unassembled WGS sequence"/>
</dbReference>